<proteinExistence type="predicted"/>
<dbReference type="GO" id="GO:0098703">
    <property type="term" value="P:calcium ion import across plasma membrane"/>
    <property type="evidence" value="ECO:0007669"/>
    <property type="project" value="TreeGrafter"/>
</dbReference>
<feature type="compositionally biased region" description="Acidic residues" evidence="2">
    <location>
        <begin position="790"/>
        <end position="800"/>
    </location>
</feature>
<feature type="region of interest" description="Disordered" evidence="2">
    <location>
        <begin position="787"/>
        <end position="809"/>
    </location>
</feature>
<dbReference type="PANTHER" id="PTHR11878">
    <property type="entry name" value="SODIUM/CALCIUM EXCHANGER"/>
    <property type="match status" value="1"/>
</dbReference>
<dbReference type="InterPro" id="IPR051171">
    <property type="entry name" value="CaCA"/>
</dbReference>
<evidence type="ECO:0000256" key="3">
    <source>
        <dbReference type="SAM" id="Phobius"/>
    </source>
</evidence>
<gene>
    <name evidence="4" type="ORF">TBRA_LOCUS9397</name>
</gene>
<keyword evidence="3" id="KW-1133">Transmembrane helix</keyword>
<reference evidence="4 5" key="1">
    <citation type="submission" date="2020-02" db="EMBL/GenBank/DDBJ databases">
        <authorList>
            <person name="Ferguson B K."/>
        </authorList>
    </citation>
    <scope>NUCLEOTIDE SEQUENCE [LARGE SCALE GENOMIC DNA]</scope>
</reference>
<dbReference type="GO" id="GO:0098794">
    <property type="term" value="C:postsynapse"/>
    <property type="evidence" value="ECO:0007669"/>
    <property type="project" value="TreeGrafter"/>
</dbReference>
<dbReference type="GO" id="GO:0030424">
    <property type="term" value="C:axon"/>
    <property type="evidence" value="ECO:0007669"/>
    <property type="project" value="TreeGrafter"/>
</dbReference>
<feature type="transmembrane region" description="Helical" evidence="3">
    <location>
        <begin position="176"/>
        <end position="197"/>
    </location>
</feature>
<dbReference type="Gene3D" id="2.60.40.2030">
    <property type="match status" value="1"/>
</dbReference>
<keyword evidence="3" id="KW-0472">Membrane</keyword>
<evidence type="ECO:0000256" key="2">
    <source>
        <dbReference type="SAM" id="MobiDB-lite"/>
    </source>
</evidence>
<keyword evidence="3" id="KW-0812">Transmembrane</keyword>
<dbReference type="GO" id="GO:0005432">
    <property type="term" value="F:calcium:sodium antiporter activity"/>
    <property type="evidence" value="ECO:0007669"/>
    <property type="project" value="TreeGrafter"/>
</dbReference>
<evidence type="ECO:0000313" key="4">
    <source>
        <dbReference type="EMBL" id="CAB0037573.1"/>
    </source>
</evidence>
<dbReference type="GO" id="GO:0042383">
    <property type="term" value="C:sarcolemma"/>
    <property type="evidence" value="ECO:0007669"/>
    <property type="project" value="TreeGrafter"/>
</dbReference>
<feature type="region of interest" description="Disordered" evidence="2">
    <location>
        <begin position="265"/>
        <end position="292"/>
    </location>
</feature>
<keyword evidence="1" id="KW-0406">Ion transport</keyword>
<dbReference type="PANTHER" id="PTHR11878:SF65">
    <property type="entry name" value="NA_CA-EXCHANGE PROTEIN, ISOFORM G"/>
    <property type="match status" value="1"/>
</dbReference>
<evidence type="ECO:0000256" key="1">
    <source>
        <dbReference type="ARBA" id="ARBA00023065"/>
    </source>
</evidence>
<dbReference type="EMBL" id="CADCXV010000860">
    <property type="protein sequence ID" value="CAB0037573.1"/>
    <property type="molecule type" value="Genomic_DNA"/>
</dbReference>
<organism evidence="4 5">
    <name type="scientific">Trichogramma brassicae</name>
    <dbReference type="NCBI Taxonomy" id="86971"/>
    <lineage>
        <taxon>Eukaryota</taxon>
        <taxon>Metazoa</taxon>
        <taxon>Ecdysozoa</taxon>
        <taxon>Arthropoda</taxon>
        <taxon>Hexapoda</taxon>
        <taxon>Insecta</taxon>
        <taxon>Pterygota</taxon>
        <taxon>Neoptera</taxon>
        <taxon>Endopterygota</taxon>
        <taxon>Hymenoptera</taxon>
        <taxon>Apocrita</taxon>
        <taxon>Proctotrupomorpha</taxon>
        <taxon>Chalcidoidea</taxon>
        <taxon>Trichogrammatidae</taxon>
        <taxon>Trichogramma</taxon>
    </lineage>
</organism>
<dbReference type="InterPro" id="IPR038081">
    <property type="entry name" value="CalX-like_sf"/>
</dbReference>
<evidence type="ECO:0000313" key="5">
    <source>
        <dbReference type="Proteomes" id="UP000479190"/>
    </source>
</evidence>
<accession>A0A6H5IP89</accession>
<feature type="region of interest" description="Disordered" evidence="2">
    <location>
        <begin position="47"/>
        <end position="69"/>
    </location>
</feature>
<sequence length="1295" mass="146369">MSRGIKISGVCGDGIGQTRGEMKTHAAAIITDVATIISCDDDDLTTTKRSAGSSDETMQRGRSTSQRARKTSLSAQLYRVAHNVNSYSQCLIRALVCVYNNSSEASLYIALCALARVHILSRVHTQIHALERIELAMTPLALVPDLCVDMFNDDDDERRRDAYTASRYKLFGVSDAALLSVCTAYTCTFILLIVFVLKLHCSSLRYCCACGGAGARAPFRAKLASKCREDEEPMPVLCSPNLARAYCHNHSDSYPSIPLGMKPRGERSSLAGRASAMGSSRPPASRSEWAATSHPRGCIDSYFGSRVSAGRRGVSSGNSIVIANKLFIFSLNRNGVLPPHQVINLSRSQNYRKKVINLTIIEEDSYEKDALFYVELGKPQLQGASGTRWLVRARLATHRSNYFESRAAQTVKHRYTQVMINNLEKRNNDRCRNLRGFILFSRSYFESRRLVGMKMTLKKILITSNEHEKCVYTKAIQLLLPRYTCSSPKKDLKFWIIARTNCRAREQHPHIYNPNHFADAAHGTQSFRPRDYQYIQQRHPGTELTERPDAQYKTHSETSHLMTFPLSGFEFICLNLLYARENTREFDTSASVVYLRLQDIDVYRGKISRGRVPQSIDFSVKECSNEDDDNFESRKSCCERFGERARLLCAQALEDTIGTRHINAGEKADYSKAKIFPANGRNALGRIKSRINITFSSAPDAAEVRFTTAEAGLAVAAEMKAPEDRTEEEKMALLGRPKLGEIFRAQIRIKESKEFKNTVDKLVQRANASIILGTSSWKEQFTEALTVSGGDDDEDGEESGDGAARQPSSPSVGDYLMHCLTIFWKVLFAFVPPTVIEKWLLAQEAGGIEHGSSCIYSDLNNRHIQLAQLSFAKYRWWLSLLRRQYRGHRRRYSHHWRRGVVFRLHPWDQRFRHCHTVCCTRHQHTSPRPDSGNECVSELVARTYNPFTKIHSSTCYTNAADLFPNKLRNLNGYRLKTALIPRPPAVNFARDNTTGRPIDITGTDIATMRIVAEFMNSSLQLVTPDITGYAQPINQSYHRSLLEEIVSGGLDLSGNQIFVMAGSDRERPGTTSISVWFDEFVALVPVYPSPVVHLKLGPFFIMLSTLGHVGFLYLFARLGHFEVRCWTWLQILQMLLGNASPKLPARFVERTMFFWIFLLSQVYSVTLYSQLTKFRLNERDEGPFETIDDILHFPNMSLETNLNYIKITFDNDDAELKALQKKVRVVENNMDCPVKILSEKNIGCLIDKSVAVNSIEVNDKTGVGPDKMKIMNHVFWSAPKGFIFFCQIPLSARIQ</sequence>
<keyword evidence="5" id="KW-1185">Reference proteome</keyword>
<name>A0A6H5IP89_9HYME</name>
<keyword evidence="1" id="KW-0813">Transport</keyword>
<protein>
    <submittedName>
        <fullName evidence="4">Uncharacterized protein</fullName>
    </submittedName>
</protein>
<dbReference type="OrthoDB" id="418484at2759"/>
<dbReference type="Proteomes" id="UP000479190">
    <property type="component" value="Unassembled WGS sequence"/>
</dbReference>